<comment type="caution">
    <text evidence="3">The sequence shown here is derived from an EMBL/GenBank/DDBJ whole genome shotgun (WGS) entry which is preliminary data.</text>
</comment>
<evidence type="ECO:0000313" key="3">
    <source>
        <dbReference type="EMBL" id="MCC2029632.1"/>
    </source>
</evidence>
<dbReference type="Pfam" id="PF03808">
    <property type="entry name" value="Glyco_tran_WecG"/>
    <property type="match status" value="1"/>
</dbReference>
<gene>
    <name evidence="3" type="ORF">KEC56_08890</name>
</gene>
<dbReference type="CDD" id="cd06533">
    <property type="entry name" value="Glyco_transf_WecG_TagA"/>
    <property type="match status" value="1"/>
</dbReference>
<protein>
    <submittedName>
        <fullName evidence="3">WecB/TagA/CpsF family glycosyltransferase</fullName>
    </submittedName>
</protein>
<proteinExistence type="predicted"/>
<dbReference type="NCBIfam" id="TIGR00696">
    <property type="entry name" value="wecG_tagA_cpsF"/>
    <property type="match status" value="1"/>
</dbReference>
<dbReference type="EMBL" id="JAGTTM010000002">
    <property type="protein sequence ID" value="MCC2029632.1"/>
    <property type="molecule type" value="Genomic_DNA"/>
</dbReference>
<keyword evidence="1" id="KW-0328">Glycosyltransferase</keyword>
<name>A0A9X1LPF0_9MICO</name>
<keyword evidence="2" id="KW-0808">Transferase</keyword>
<reference evidence="3" key="1">
    <citation type="submission" date="2021-04" db="EMBL/GenBank/DDBJ databases">
        <title>Microbacterium tenobrionis sp. nov. and Microbacterium allomyrinae sp. nov., isolated from larvae of Tenobrio molitor and Allomyrina dichotoma, respectively.</title>
        <authorList>
            <person name="Lee S.D."/>
        </authorList>
    </citation>
    <scope>NUCLEOTIDE SEQUENCE</scope>
    <source>
        <strain evidence="3">YMB-B2</strain>
    </source>
</reference>
<dbReference type="PANTHER" id="PTHR34136:SF1">
    <property type="entry name" value="UDP-N-ACETYL-D-MANNOSAMINURONIC ACID TRANSFERASE"/>
    <property type="match status" value="1"/>
</dbReference>
<dbReference type="RefSeq" id="WP_227530659.1">
    <property type="nucleotide sequence ID" value="NZ_JAGTTM010000002.1"/>
</dbReference>
<accession>A0A9X1LPF0</accession>
<evidence type="ECO:0000313" key="4">
    <source>
        <dbReference type="Proteomes" id="UP001139289"/>
    </source>
</evidence>
<dbReference type="GO" id="GO:0016758">
    <property type="term" value="F:hexosyltransferase activity"/>
    <property type="evidence" value="ECO:0007669"/>
    <property type="project" value="TreeGrafter"/>
</dbReference>
<dbReference type="AlphaFoldDB" id="A0A9X1LPF0"/>
<evidence type="ECO:0000256" key="2">
    <source>
        <dbReference type="ARBA" id="ARBA00022679"/>
    </source>
</evidence>
<keyword evidence="4" id="KW-1185">Reference proteome</keyword>
<evidence type="ECO:0000256" key="1">
    <source>
        <dbReference type="ARBA" id="ARBA00022676"/>
    </source>
</evidence>
<dbReference type="InterPro" id="IPR004629">
    <property type="entry name" value="WecG_TagA_CpsF"/>
</dbReference>
<dbReference type="Proteomes" id="UP001139289">
    <property type="component" value="Unassembled WGS sequence"/>
</dbReference>
<sequence>MSLIDRVSATVTGTLVSGIPSVDIDGTPVHVVDGDDARGIISDASEHTSAKPLAVVSINLDHIHHFGASQLAARNLEPDPMCDDLEWLNLVDGAPIAAQVRRATGIPCPKLSGSDLIGPVLDDADGQSLTVGVIGGVPKVTAALRSRFAADWPHIRFGGHWTPSRDELASPDDSSRIAAELRAAGVDILLVCLGKPRQEKWIAQYGAATGAGALLAFGAVVDFLAGRVSRAPSWISDAGMEWAWRLMLEPKRLARRYLIEGPPAYLAVRRSIGSITLQPGESR</sequence>
<dbReference type="PANTHER" id="PTHR34136">
    <property type="match status" value="1"/>
</dbReference>
<organism evidence="3 4">
    <name type="scientific">Microbacterium tenebrionis</name>
    <dbReference type="NCBI Taxonomy" id="2830665"/>
    <lineage>
        <taxon>Bacteria</taxon>
        <taxon>Bacillati</taxon>
        <taxon>Actinomycetota</taxon>
        <taxon>Actinomycetes</taxon>
        <taxon>Micrococcales</taxon>
        <taxon>Microbacteriaceae</taxon>
        <taxon>Microbacterium</taxon>
    </lineage>
</organism>